<protein>
    <recommendedName>
        <fullName evidence="4">Translation initiation factor IF-2</fullName>
    </recommendedName>
</protein>
<evidence type="ECO:0000256" key="1">
    <source>
        <dbReference type="SAM" id="MobiDB-lite"/>
    </source>
</evidence>
<dbReference type="EMBL" id="BAABDH010000003">
    <property type="protein sequence ID" value="GAA3919760.1"/>
    <property type="molecule type" value="Genomic_DNA"/>
</dbReference>
<evidence type="ECO:0000313" key="2">
    <source>
        <dbReference type="EMBL" id="GAA3919760.1"/>
    </source>
</evidence>
<feature type="compositionally biased region" description="Low complexity" evidence="1">
    <location>
        <begin position="108"/>
        <end position="146"/>
    </location>
</feature>
<reference evidence="3" key="1">
    <citation type="journal article" date="2019" name="Int. J. Syst. Evol. Microbiol.">
        <title>The Global Catalogue of Microorganisms (GCM) 10K type strain sequencing project: providing services to taxonomists for standard genome sequencing and annotation.</title>
        <authorList>
            <consortium name="The Broad Institute Genomics Platform"/>
            <consortium name="The Broad Institute Genome Sequencing Center for Infectious Disease"/>
            <person name="Wu L."/>
            <person name="Ma J."/>
        </authorList>
    </citation>
    <scope>NUCLEOTIDE SEQUENCE [LARGE SCALE GENOMIC DNA]</scope>
    <source>
        <strain evidence="3">JCM 17214</strain>
    </source>
</reference>
<name>A0ABP7MCJ3_9BACT</name>
<sequence length="164" mass="16315">MLSAPAALAQQNSKKSVKPAAATQPAPVAEPAAPAPANDGFAAPAAGRAVDAQAPQTEGFSIAPGFTAAPSRRVNTDYRGRPLTPYVRRNVREAVPVAAPMPMPAPEPVAVEPTPAPAEAMVNASASKKSSGASTTKKAVAPAAKKAPAKKAASDGWGSGGSGW</sequence>
<accession>A0ABP7MCJ3</accession>
<comment type="caution">
    <text evidence="2">The sequence shown here is derived from an EMBL/GenBank/DDBJ whole genome shotgun (WGS) entry which is preliminary data.</text>
</comment>
<gene>
    <name evidence="2" type="ORF">GCM10022406_02770</name>
</gene>
<feature type="region of interest" description="Disordered" evidence="1">
    <location>
        <begin position="1"/>
        <end position="81"/>
    </location>
</feature>
<evidence type="ECO:0008006" key="4">
    <source>
        <dbReference type="Google" id="ProtNLM"/>
    </source>
</evidence>
<feature type="compositionally biased region" description="Low complexity" evidence="1">
    <location>
        <begin position="19"/>
        <end position="55"/>
    </location>
</feature>
<organism evidence="2 3">
    <name type="scientific">Hymenobacter algoricola</name>
    <dbReference type="NCBI Taxonomy" id="486267"/>
    <lineage>
        <taxon>Bacteria</taxon>
        <taxon>Pseudomonadati</taxon>
        <taxon>Bacteroidota</taxon>
        <taxon>Cytophagia</taxon>
        <taxon>Cytophagales</taxon>
        <taxon>Hymenobacteraceae</taxon>
        <taxon>Hymenobacter</taxon>
    </lineage>
</organism>
<evidence type="ECO:0000313" key="3">
    <source>
        <dbReference type="Proteomes" id="UP001499909"/>
    </source>
</evidence>
<proteinExistence type="predicted"/>
<dbReference type="Proteomes" id="UP001499909">
    <property type="component" value="Unassembled WGS sequence"/>
</dbReference>
<feature type="region of interest" description="Disordered" evidence="1">
    <location>
        <begin position="99"/>
        <end position="164"/>
    </location>
</feature>
<keyword evidence="3" id="KW-1185">Reference proteome</keyword>